<reference evidence="1 2" key="1">
    <citation type="submission" date="2017-07" db="EMBL/GenBank/DDBJ databases">
        <title>blaIMP-27 on transferable plasmids in Proteus mirabilis and Providencia rettgeri.</title>
        <authorList>
            <person name="Potter R."/>
        </authorList>
    </citation>
    <scope>NUCLEOTIDE SEQUENCE [LARGE SCALE GENOMIC DNA]</scope>
    <source>
        <strain evidence="1 2">PR1</strain>
    </source>
</reference>
<sequence length="62" mass="7254">MKINQENQFIDFRLITQSGKNHAFIPLCQQPQMPHLAAFFIETNLANNEDRCFRMAHDCRGC</sequence>
<accession>A0A264VQL2</accession>
<name>A0A264VQL2_PRORE</name>
<dbReference type="EMBL" id="NOWC01000019">
    <property type="protein sequence ID" value="OZS73656.1"/>
    <property type="molecule type" value="Genomic_DNA"/>
</dbReference>
<comment type="caution">
    <text evidence="1">The sequence shown here is derived from an EMBL/GenBank/DDBJ whole genome shotgun (WGS) entry which is preliminary data.</text>
</comment>
<evidence type="ECO:0000313" key="1">
    <source>
        <dbReference type="EMBL" id="OZS73656.1"/>
    </source>
</evidence>
<proteinExistence type="predicted"/>
<dbReference type="Proteomes" id="UP000216001">
    <property type="component" value="Unassembled WGS sequence"/>
</dbReference>
<protein>
    <submittedName>
        <fullName evidence="1">Uncharacterized protein</fullName>
    </submittedName>
</protein>
<gene>
    <name evidence="1" type="ORF">CHI95_15170</name>
</gene>
<organism evidence="1 2">
    <name type="scientific">Providencia rettgeri</name>
    <dbReference type="NCBI Taxonomy" id="587"/>
    <lineage>
        <taxon>Bacteria</taxon>
        <taxon>Pseudomonadati</taxon>
        <taxon>Pseudomonadota</taxon>
        <taxon>Gammaproteobacteria</taxon>
        <taxon>Enterobacterales</taxon>
        <taxon>Morganellaceae</taxon>
        <taxon>Providencia</taxon>
    </lineage>
</organism>
<dbReference type="AlphaFoldDB" id="A0A264VQL2"/>
<evidence type="ECO:0000313" key="2">
    <source>
        <dbReference type="Proteomes" id="UP000216001"/>
    </source>
</evidence>